<reference evidence="4 5" key="1">
    <citation type="submission" date="2024-05" db="EMBL/GenBank/DDBJ databases">
        <authorList>
            <person name="Wallberg A."/>
        </authorList>
    </citation>
    <scope>NUCLEOTIDE SEQUENCE [LARGE SCALE GENOMIC DNA]</scope>
</reference>
<evidence type="ECO:0000256" key="3">
    <source>
        <dbReference type="SAM" id="MobiDB-lite"/>
    </source>
</evidence>
<feature type="region of interest" description="Disordered" evidence="3">
    <location>
        <begin position="1"/>
        <end position="44"/>
    </location>
</feature>
<proteinExistence type="predicted"/>
<dbReference type="AlphaFoldDB" id="A0AAV2QGD6"/>
<accession>A0AAV2QGD6</accession>
<evidence type="ECO:0000256" key="2">
    <source>
        <dbReference type="ARBA" id="ARBA00023043"/>
    </source>
</evidence>
<comment type="caution">
    <text evidence="4">The sequence shown here is derived from an EMBL/GenBank/DDBJ whole genome shotgun (WGS) entry which is preliminary data.</text>
</comment>
<dbReference type="Pfam" id="PF12796">
    <property type="entry name" value="Ank_2"/>
    <property type="match status" value="1"/>
</dbReference>
<dbReference type="PANTHER" id="PTHR24198:SF165">
    <property type="entry name" value="ANKYRIN REPEAT-CONTAINING PROTEIN-RELATED"/>
    <property type="match status" value="1"/>
</dbReference>
<dbReference type="SUPFAM" id="SSF48403">
    <property type="entry name" value="Ankyrin repeat"/>
    <property type="match status" value="1"/>
</dbReference>
<evidence type="ECO:0000313" key="4">
    <source>
        <dbReference type="EMBL" id="CAL4081223.1"/>
    </source>
</evidence>
<feature type="compositionally biased region" description="Basic and acidic residues" evidence="3">
    <location>
        <begin position="22"/>
        <end position="41"/>
    </location>
</feature>
<name>A0AAV2QGD6_MEGNR</name>
<dbReference type="InterPro" id="IPR002110">
    <property type="entry name" value="Ankyrin_rpt"/>
</dbReference>
<dbReference type="SMART" id="SM00248">
    <property type="entry name" value="ANK"/>
    <property type="match status" value="3"/>
</dbReference>
<keyword evidence="5" id="KW-1185">Reference proteome</keyword>
<evidence type="ECO:0008006" key="6">
    <source>
        <dbReference type="Google" id="ProtNLM"/>
    </source>
</evidence>
<feature type="non-terminal residue" evidence="4">
    <location>
        <position position="141"/>
    </location>
</feature>
<dbReference type="Proteomes" id="UP001497623">
    <property type="component" value="Unassembled WGS sequence"/>
</dbReference>
<dbReference type="Gene3D" id="1.25.40.20">
    <property type="entry name" value="Ankyrin repeat-containing domain"/>
    <property type="match status" value="1"/>
</dbReference>
<evidence type="ECO:0000313" key="5">
    <source>
        <dbReference type="Proteomes" id="UP001497623"/>
    </source>
</evidence>
<dbReference type="EMBL" id="CAXKWB010006066">
    <property type="protein sequence ID" value="CAL4081223.1"/>
    <property type="molecule type" value="Genomic_DNA"/>
</dbReference>
<organism evidence="4 5">
    <name type="scientific">Meganyctiphanes norvegica</name>
    <name type="common">Northern krill</name>
    <name type="synonym">Thysanopoda norvegica</name>
    <dbReference type="NCBI Taxonomy" id="48144"/>
    <lineage>
        <taxon>Eukaryota</taxon>
        <taxon>Metazoa</taxon>
        <taxon>Ecdysozoa</taxon>
        <taxon>Arthropoda</taxon>
        <taxon>Crustacea</taxon>
        <taxon>Multicrustacea</taxon>
        <taxon>Malacostraca</taxon>
        <taxon>Eumalacostraca</taxon>
        <taxon>Eucarida</taxon>
        <taxon>Euphausiacea</taxon>
        <taxon>Euphausiidae</taxon>
        <taxon>Meganyctiphanes</taxon>
    </lineage>
</organism>
<gene>
    <name evidence="4" type="ORF">MNOR_LOCUS11508</name>
</gene>
<dbReference type="InterPro" id="IPR036770">
    <property type="entry name" value="Ankyrin_rpt-contain_sf"/>
</dbReference>
<feature type="non-terminal residue" evidence="4">
    <location>
        <position position="1"/>
    </location>
</feature>
<keyword evidence="2" id="KW-0040">ANK repeat</keyword>
<feature type="compositionally biased region" description="Basic and acidic residues" evidence="3">
    <location>
        <begin position="1"/>
        <end position="12"/>
    </location>
</feature>
<keyword evidence="1" id="KW-0677">Repeat</keyword>
<dbReference type="PANTHER" id="PTHR24198">
    <property type="entry name" value="ANKYRIN REPEAT AND PROTEIN KINASE DOMAIN-CONTAINING PROTEIN"/>
    <property type="match status" value="1"/>
</dbReference>
<protein>
    <recommendedName>
        <fullName evidence="6">Ankyrin</fullName>
    </recommendedName>
</protein>
<evidence type="ECO:0000256" key="1">
    <source>
        <dbReference type="ARBA" id="ARBA00022737"/>
    </source>
</evidence>
<sequence>RSSERPPRRTPDHLSVVTLPFHGRDSINSDKSVEDPKKNEKPIPPLHEAIKQNQVEVVRNLLQQSDINCNEVDSYGKTPLTYVIEGNSTEICDLLLLKKDINVNIIRKNQDSPLCHAIKNGNIDICEKLINSESINLDLLN</sequence>